<dbReference type="InterPro" id="IPR020846">
    <property type="entry name" value="MFS_dom"/>
</dbReference>
<evidence type="ECO:0000256" key="2">
    <source>
        <dbReference type="ARBA" id="ARBA00022692"/>
    </source>
</evidence>
<dbReference type="PANTHER" id="PTHR23501">
    <property type="entry name" value="MAJOR FACILITATOR SUPERFAMILY"/>
    <property type="match status" value="1"/>
</dbReference>
<feature type="domain" description="Major facilitator superfamily (MFS) profile" evidence="6">
    <location>
        <begin position="1"/>
        <end position="155"/>
    </location>
</feature>
<feature type="transmembrane region" description="Helical" evidence="5">
    <location>
        <begin position="37"/>
        <end position="62"/>
    </location>
</feature>
<evidence type="ECO:0000256" key="5">
    <source>
        <dbReference type="SAM" id="Phobius"/>
    </source>
</evidence>
<dbReference type="PRINTS" id="PR01036">
    <property type="entry name" value="TCRTETB"/>
</dbReference>
<evidence type="ECO:0000259" key="6">
    <source>
        <dbReference type="PROSITE" id="PS50850"/>
    </source>
</evidence>
<dbReference type="PROSITE" id="PS50850">
    <property type="entry name" value="MFS"/>
    <property type="match status" value="1"/>
</dbReference>
<keyword evidence="2 5" id="KW-0812">Transmembrane</keyword>
<keyword evidence="3 5" id="KW-1133">Transmembrane helix</keyword>
<feature type="transmembrane region" description="Helical" evidence="5">
    <location>
        <begin position="68"/>
        <end position="88"/>
    </location>
</feature>
<comment type="subcellular location">
    <subcellularLocation>
        <location evidence="1">Membrane</location>
        <topology evidence="1">Multi-pass membrane protein</topology>
    </subcellularLocation>
</comment>
<dbReference type="AlphaFoldDB" id="A0A0F7ZP96"/>
<dbReference type="Gene3D" id="1.20.1720.10">
    <property type="entry name" value="Multidrug resistance protein D"/>
    <property type="match status" value="1"/>
</dbReference>
<dbReference type="OrthoDB" id="4139357at2759"/>
<proteinExistence type="predicted"/>
<gene>
    <name evidence="7" type="ORF">HIM_05601</name>
</gene>
<name>A0A0F7ZP96_9HYPO</name>
<dbReference type="InterPro" id="IPR011701">
    <property type="entry name" value="MFS"/>
</dbReference>
<dbReference type="EMBL" id="KQ030520">
    <property type="protein sequence ID" value="KJZ75115.1"/>
    <property type="molecule type" value="Genomic_DNA"/>
</dbReference>
<dbReference type="Proteomes" id="UP000054481">
    <property type="component" value="Unassembled WGS sequence"/>
</dbReference>
<evidence type="ECO:0000256" key="4">
    <source>
        <dbReference type="ARBA" id="ARBA00023136"/>
    </source>
</evidence>
<evidence type="ECO:0000313" key="8">
    <source>
        <dbReference type="Proteomes" id="UP000054481"/>
    </source>
</evidence>
<evidence type="ECO:0000256" key="1">
    <source>
        <dbReference type="ARBA" id="ARBA00004141"/>
    </source>
</evidence>
<dbReference type="GO" id="GO:0005886">
    <property type="term" value="C:plasma membrane"/>
    <property type="evidence" value="ECO:0007669"/>
    <property type="project" value="TreeGrafter"/>
</dbReference>
<feature type="transmembrane region" description="Helical" evidence="5">
    <location>
        <begin position="109"/>
        <end position="132"/>
    </location>
</feature>
<accession>A0A0F7ZP96</accession>
<dbReference type="SUPFAM" id="SSF103473">
    <property type="entry name" value="MFS general substrate transporter"/>
    <property type="match status" value="1"/>
</dbReference>
<dbReference type="InterPro" id="IPR036259">
    <property type="entry name" value="MFS_trans_sf"/>
</dbReference>
<evidence type="ECO:0000313" key="7">
    <source>
        <dbReference type="EMBL" id="KJZ75115.1"/>
    </source>
</evidence>
<organism evidence="7 8">
    <name type="scientific">Hirsutella minnesotensis 3608</name>
    <dbReference type="NCBI Taxonomy" id="1043627"/>
    <lineage>
        <taxon>Eukaryota</taxon>
        <taxon>Fungi</taxon>
        <taxon>Dikarya</taxon>
        <taxon>Ascomycota</taxon>
        <taxon>Pezizomycotina</taxon>
        <taxon>Sordariomycetes</taxon>
        <taxon>Hypocreomycetidae</taxon>
        <taxon>Hypocreales</taxon>
        <taxon>Ophiocordycipitaceae</taxon>
        <taxon>Hirsutella</taxon>
    </lineage>
</organism>
<keyword evidence="4 5" id="KW-0472">Membrane</keyword>
<reference evidence="7 8" key="1">
    <citation type="journal article" date="2014" name="Genome Biol. Evol.">
        <title>Comparative genomics and transcriptomics analyses reveal divergent lifestyle features of nematode endoparasitic fungus Hirsutella minnesotensis.</title>
        <authorList>
            <person name="Lai Y."/>
            <person name="Liu K."/>
            <person name="Zhang X."/>
            <person name="Zhang X."/>
            <person name="Li K."/>
            <person name="Wang N."/>
            <person name="Shu C."/>
            <person name="Wu Y."/>
            <person name="Wang C."/>
            <person name="Bushley K.E."/>
            <person name="Xiang M."/>
            <person name="Liu X."/>
        </authorList>
    </citation>
    <scope>NUCLEOTIDE SEQUENCE [LARGE SCALE GENOMIC DNA]</scope>
    <source>
        <strain evidence="7 8">3608</strain>
    </source>
</reference>
<protein>
    <recommendedName>
        <fullName evidence="6">Major facilitator superfamily (MFS) profile domain-containing protein</fullName>
    </recommendedName>
</protein>
<sequence>MAVLISGRVIQGLGAGGLDVLDDIILADLTTLKERPLYLGLMVIPVAIGSILGPILGGILAQYATWRWIGWVNLPITAVNAALVVIFLKIRSLQESFRQRSKRLDWLGLLLFTIGCTLTATPLAWAGVMYPWSSWKTLLPLLLGVAVLLAFTVYE</sequence>
<feature type="transmembrane region" description="Helical" evidence="5">
    <location>
        <begin position="138"/>
        <end position="154"/>
    </location>
</feature>
<dbReference type="PANTHER" id="PTHR23501:SF156">
    <property type="entry name" value="TRANSPORTER, PUTATIVE-RELATED"/>
    <property type="match status" value="1"/>
</dbReference>
<evidence type="ECO:0000256" key="3">
    <source>
        <dbReference type="ARBA" id="ARBA00022989"/>
    </source>
</evidence>
<dbReference type="Pfam" id="PF07690">
    <property type="entry name" value="MFS_1"/>
    <property type="match status" value="1"/>
</dbReference>
<keyword evidence="8" id="KW-1185">Reference proteome</keyword>
<dbReference type="GO" id="GO:0022857">
    <property type="term" value="F:transmembrane transporter activity"/>
    <property type="evidence" value="ECO:0007669"/>
    <property type="project" value="InterPro"/>
</dbReference>